<dbReference type="FunFam" id="3.30.70.2740:FF:000001">
    <property type="entry name" value="D-lactate dehydrogenase mitochondrial"/>
    <property type="match status" value="1"/>
</dbReference>
<dbReference type="SUPFAM" id="SSF56176">
    <property type="entry name" value="FAD-binding/transporter-associated domain-like"/>
    <property type="match status" value="1"/>
</dbReference>
<accession>A0A6A5TSG6</accession>
<dbReference type="GO" id="GO:0008720">
    <property type="term" value="F:D-lactate dehydrogenase (NAD+) activity"/>
    <property type="evidence" value="ECO:0007669"/>
    <property type="project" value="TreeGrafter"/>
</dbReference>
<comment type="similarity">
    <text evidence="2">Belongs to the FAD-binding oxidoreductase/transferase type 4 family.</text>
</comment>
<dbReference type="Gene3D" id="3.30.70.2740">
    <property type="match status" value="1"/>
</dbReference>
<gene>
    <name evidence="10" type="ORF">CC80DRAFT_417069</name>
</gene>
<dbReference type="Gene3D" id="1.10.45.10">
    <property type="entry name" value="Vanillyl-alcohol Oxidase, Chain A, domain 4"/>
    <property type="match status" value="1"/>
</dbReference>
<dbReference type="SUPFAM" id="SSF55103">
    <property type="entry name" value="FAD-linked oxidases, C-terminal domain"/>
    <property type="match status" value="1"/>
</dbReference>
<evidence type="ECO:0000313" key="11">
    <source>
        <dbReference type="Proteomes" id="UP000800035"/>
    </source>
</evidence>
<dbReference type="InterPro" id="IPR036318">
    <property type="entry name" value="FAD-bd_PCMH-like_sf"/>
</dbReference>
<organism evidence="10 11">
    <name type="scientific">Byssothecium circinans</name>
    <dbReference type="NCBI Taxonomy" id="147558"/>
    <lineage>
        <taxon>Eukaryota</taxon>
        <taxon>Fungi</taxon>
        <taxon>Dikarya</taxon>
        <taxon>Ascomycota</taxon>
        <taxon>Pezizomycotina</taxon>
        <taxon>Dothideomycetes</taxon>
        <taxon>Pleosporomycetidae</taxon>
        <taxon>Pleosporales</taxon>
        <taxon>Massarineae</taxon>
        <taxon>Massarinaceae</taxon>
        <taxon>Byssothecium</taxon>
    </lineage>
</organism>
<reference evidence="10" key="1">
    <citation type="journal article" date="2020" name="Stud. Mycol.">
        <title>101 Dothideomycetes genomes: a test case for predicting lifestyles and emergence of pathogens.</title>
        <authorList>
            <person name="Haridas S."/>
            <person name="Albert R."/>
            <person name="Binder M."/>
            <person name="Bloem J."/>
            <person name="Labutti K."/>
            <person name="Salamov A."/>
            <person name="Andreopoulos B."/>
            <person name="Baker S."/>
            <person name="Barry K."/>
            <person name="Bills G."/>
            <person name="Bluhm B."/>
            <person name="Cannon C."/>
            <person name="Castanera R."/>
            <person name="Culley D."/>
            <person name="Daum C."/>
            <person name="Ezra D."/>
            <person name="Gonzalez J."/>
            <person name="Henrissat B."/>
            <person name="Kuo A."/>
            <person name="Liang C."/>
            <person name="Lipzen A."/>
            <person name="Lutzoni F."/>
            <person name="Magnuson J."/>
            <person name="Mondo S."/>
            <person name="Nolan M."/>
            <person name="Ohm R."/>
            <person name="Pangilinan J."/>
            <person name="Park H.-J."/>
            <person name="Ramirez L."/>
            <person name="Alfaro M."/>
            <person name="Sun H."/>
            <person name="Tritt A."/>
            <person name="Yoshinaga Y."/>
            <person name="Zwiers L.-H."/>
            <person name="Turgeon B."/>
            <person name="Goodwin S."/>
            <person name="Spatafora J."/>
            <person name="Crous P."/>
            <person name="Grigoriev I."/>
        </authorList>
    </citation>
    <scope>NUCLEOTIDE SEQUENCE</scope>
    <source>
        <strain evidence="10">CBS 675.92</strain>
    </source>
</reference>
<keyword evidence="11" id="KW-1185">Reference proteome</keyword>
<dbReference type="Proteomes" id="UP000800035">
    <property type="component" value="Unassembled WGS sequence"/>
</dbReference>
<dbReference type="FunFam" id="1.10.45.10:FF:000001">
    <property type="entry name" value="D-lactate dehydrogenase mitochondrial"/>
    <property type="match status" value="1"/>
</dbReference>
<comment type="cofactor">
    <cofactor evidence="1">
        <name>FAD</name>
        <dbReference type="ChEBI" id="CHEBI:57692"/>
    </cofactor>
</comment>
<proteinExistence type="inferred from homology"/>
<evidence type="ECO:0000259" key="9">
    <source>
        <dbReference type="PROSITE" id="PS51387"/>
    </source>
</evidence>
<dbReference type="InterPro" id="IPR016164">
    <property type="entry name" value="FAD-linked_Oxase-like_C"/>
</dbReference>
<dbReference type="GO" id="GO:0004458">
    <property type="term" value="F:D-lactate dehydrogenase (cytochrome) activity"/>
    <property type="evidence" value="ECO:0007669"/>
    <property type="project" value="UniProtKB-EC"/>
</dbReference>
<dbReference type="InterPro" id="IPR016169">
    <property type="entry name" value="FAD-bd_PCMH_sub2"/>
</dbReference>
<dbReference type="InterPro" id="IPR006094">
    <property type="entry name" value="Oxid_FAD_bind_N"/>
</dbReference>
<dbReference type="InterPro" id="IPR016166">
    <property type="entry name" value="FAD-bd_PCMH"/>
</dbReference>
<dbReference type="GO" id="GO:0071949">
    <property type="term" value="F:FAD binding"/>
    <property type="evidence" value="ECO:0007669"/>
    <property type="project" value="InterPro"/>
</dbReference>
<dbReference type="Pfam" id="PF01565">
    <property type="entry name" value="FAD_binding_4"/>
    <property type="match status" value="1"/>
</dbReference>
<dbReference type="Pfam" id="PF02913">
    <property type="entry name" value="FAD-oxidase_C"/>
    <property type="match status" value="1"/>
</dbReference>
<dbReference type="EC" id="1.1.2.4" evidence="6"/>
<dbReference type="OrthoDB" id="7786253at2759"/>
<dbReference type="PANTHER" id="PTHR11748:SF116">
    <property type="entry name" value="D-LACTATE DEHYDROGENASE (CYTOCHROME) (AFU_ORTHOLOGUE AFUA_7G02560)"/>
    <property type="match status" value="1"/>
</dbReference>
<keyword evidence="4" id="KW-0274">FAD</keyword>
<evidence type="ECO:0000256" key="3">
    <source>
        <dbReference type="ARBA" id="ARBA00022630"/>
    </source>
</evidence>
<dbReference type="GO" id="GO:0005739">
    <property type="term" value="C:mitochondrion"/>
    <property type="evidence" value="ECO:0007669"/>
    <property type="project" value="TreeGrafter"/>
</dbReference>
<dbReference type="GO" id="GO:1903457">
    <property type="term" value="P:lactate catabolic process"/>
    <property type="evidence" value="ECO:0007669"/>
    <property type="project" value="TreeGrafter"/>
</dbReference>
<sequence length="608" mass="66834">MSLRSVPQALRSSRRGYALPPTTCPQQRARAQGPVYVQRRWKSEEEKSKEVPFNMQLFESITKRVEKEKQQQIQLIQQSQRTARGRFFATITACLITAGIGYYYGQAIPQPPRPSSTDPLATLVPPKHNISEGNMEAAWTDFRDIVGKENISIERSDLESHSGSSWSSHPSEPGDVPFCIVKPGNTTEVSAIMKVCHARKIPVTPYSGGTSLEGHFAATRGGVCIDFSRMDKIIKLHKEDLDVVVQPAVGWELLNEELGKEGLFFPPDPGPGAMIGGMVGTGCSGTNAYRYGTMKDWVLSLTVVLADGTIIKTRQRPRKSSAGYDLTRIFIGSEGTLGLVTEATLKVTVKPQHTSVAVCAFPSIRSAADCVFRVVGAGVPIAAIEILDDVQMRCINEAGQTNRTWKNAPTLFFKFAGTPNSVKEQIGQVQGLAKKAGSVSFEFAKSEQEKEDLWQARKEALWSVLAQGGGDDNVGVWTTDVAVPISRLPQIIEETKEQISKSGLLGSIVGHVGDGNFHSIILYNRKTEYEKTKHLVHDMVKRAIELEGTATGEHGVGLVKRDYLSHELGTDTVDAMRRLKLAYDPQCLLNCDKIVRVKLPEKGEVDEW</sequence>
<comment type="catalytic activity">
    <reaction evidence="7">
        <text>(R)-lactate + 2 Fe(III)-[cytochrome c] = 2 Fe(II)-[cytochrome c] + pyruvate + 2 H(+)</text>
        <dbReference type="Rhea" id="RHEA:13521"/>
        <dbReference type="Rhea" id="RHEA-COMP:10350"/>
        <dbReference type="Rhea" id="RHEA-COMP:14399"/>
        <dbReference type="ChEBI" id="CHEBI:15361"/>
        <dbReference type="ChEBI" id="CHEBI:15378"/>
        <dbReference type="ChEBI" id="CHEBI:16004"/>
        <dbReference type="ChEBI" id="CHEBI:29033"/>
        <dbReference type="ChEBI" id="CHEBI:29034"/>
        <dbReference type="EC" id="1.1.2.4"/>
    </reaction>
</comment>
<dbReference type="PANTHER" id="PTHR11748">
    <property type="entry name" value="D-LACTATE DEHYDROGENASE"/>
    <property type="match status" value="1"/>
</dbReference>
<feature type="region of interest" description="Disordered" evidence="8">
    <location>
        <begin position="1"/>
        <end position="31"/>
    </location>
</feature>
<name>A0A6A5TSG6_9PLEO</name>
<evidence type="ECO:0000256" key="1">
    <source>
        <dbReference type="ARBA" id="ARBA00001974"/>
    </source>
</evidence>
<evidence type="ECO:0000256" key="4">
    <source>
        <dbReference type="ARBA" id="ARBA00022827"/>
    </source>
</evidence>
<keyword evidence="5" id="KW-0560">Oxidoreductase</keyword>
<evidence type="ECO:0000256" key="8">
    <source>
        <dbReference type="SAM" id="MobiDB-lite"/>
    </source>
</evidence>
<dbReference type="PROSITE" id="PS51387">
    <property type="entry name" value="FAD_PCMH"/>
    <property type="match status" value="1"/>
</dbReference>
<dbReference type="InterPro" id="IPR016171">
    <property type="entry name" value="Vanillyl_alc_oxidase_C-sub2"/>
</dbReference>
<dbReference type="FunFam" id="3.30.465.10:FF:000014">
    <property type="entry name" value="D-lactate dehydrogenase (Cytochrome), putative"/>
    <property type="match status" value="1"/>
</dbReference>
<protein>
    <recommendedName>
        <fullName evidence="6">D-lactate dehydrogenase (cytochrome)</fullName>
        <ecNumber evidence="6">1.1.2.4</ecNumber>
    </recommendedName>
</protein>
<dbReference type="Gene3D" id="3.30.465.10">
    <property type="match status" value="1"/>
</dbReference>
<dbReference type="InterPro" id="IPR004113">
    <property type="entry name" value="FAD-bd_oxidored_4_C"/>
</dbReference>
<evidence type="ECO:0000256" key="5">
    <source>
        <dbReference type="ARBA" id="ARBA00023002"/>
    </source>
</evidence>
<dbReference type="AlphaFoldDB" id="A0A6A5TSG6"/>
<feature type="domain" description="FAD-binding PCMH-type" evidence="9">
    <location>
        <begin position="173"/>
        <end position="350"/>
    </location>
</feature>
<evidence type="ECO:0000256" key="7">
    <source>
        <dbReference type="ARBA" id="ARBA00051436"/>
    </source>
</evidence>
<evidence type="ECO:0000313" key="10">
    <source>
        <dbReference type="EMBL" id="KAF1954669.1"/>
    </source>
</evidence>
<evidence type="ECO:0000256" key="2">
    <source>
        <dbReference type="ARBA" id="ARBA00008000"/>
    </source>
</evidence>
<keyword evidence="3" id="KW-0285">Flavoprotein</keyword>
<evidence type="ECO:0000256" key="6">
    <source>
        <dbReference type="ARBA" id="ARBA00038897"/>
    </source>
</evidence>
<dbReference type="EMBL" id="ML976998">
    <property type="protein sequence ID" value="KAF1954669.1"/>
    <property type="molecule type" value="Genomic_DNA"/>
</dbReference>